<sequence length="131" mass="14765">MTNNNTAKEEADLYDDLDMNIKIITEEEEVEKTPMKPSPMTRRASSGSSSVSSSNAAMRVNRTVSRRASMSSMGEDGLRARIRELEEENSTLKRNISTLYRTAREEIKRKDAQIAALQEDELDSGFSKRSD</sequence>
<dbReference type="AlphaFoldDB" id="A0A7S2JTX9"/>
<gene>
    <name evidence="2" type="ORF">LDAN0321_LOCUS618</name>
</gene>
<evidence type="ECO:0000256" key="1">
    <source>
        <dbReference type="SAM" id="MobiDB-lite"/>
    </source>
</evidence>
<name>A0A7S2JTX9_9STRA</name>
<proteinExistence type="predicted"/>
<feature type="region of interest" description="Disordered" evidence="1">
    <location>
        <begin position="26"/>
        <end position="76"/>
    </location>
</feature>
<dbReference type="EMBL" id="HBGY01000938">
    <property type="protein sequence ID" value="CAD9555762.1"/>
    <property type="molecule type" value="Transcribed_RNA"/>
</dbReference>
<feature type="compositionally biased region" description="Low complexity" evidence="1">
    <location>
        <begin position="45"/>
        <end position="54"/>
    </location>
</feature>
<feature type="compositionally biased region" description="Polar residues" evidence="1">
    <location>
        <begin position="62"/>
        <end position="72"/>
    </location>
</feature>
<reference evidence="2" key="1">
    <citation type="submission" date="2021-01" db="EMBL/GenBank/DDBJ databases">
        <authorList>
            <person name="Corre E."/>
            <person name="Pelletier E."/>
            <person name="Niang G."/>
            <person name="Scheremetjew M."/>
            <person name="Finn R."/>
            <person name="Kale V."/>
            <person name="Holt S."/>
            <person name="Cochrane G."/>
            <person name="Meng A."/>
            <person name="Brown T."/>
            <person name="Cohen L."/>
        </authorList>
    </citation>
    <scope>NUCLEOTIDE SEQUENCE</scope>
    <source>
        <strain evidence="2">B650</strain>
    </source>
</reference>
<protein>
    <submittedName>
        <fullName evidence="2">Uncharacterized protein</fullName>
    </submittedName>
</protein>
<accession>A0A7S2JTX9</accession>
<evidence type="ECO:0000313" key="2">
    <source>
        <dbReference type="EMBL" id="CAD9555762.1"/>
    </source>
</evidence>
<organism evidence="2">
    <name type="scientific">Leptocylindrus danicus</name>
    <dbReference type="NCBI Taxonomy" id="163516"/>
    <lineage>
        <taxon>Eukaryota</taxon>
        <taxon>Sar</taxon>
        <taxon>Stramenopiles</taxon>
        <taxon>Ochrophyta</taxon>
        <taxon>Bacillariophyta</taxon>
        <taxon>Coscinodiscophyceae</taxon>
        <taxon>Chaetocerotophycidae</taxon>
        <taxon>Leptocylindrales</taxon>
        <taxon>Leptocylindraceae</taxon>
        <taxon>Leptocylindrus</taxon>
    </lineage>
</organism>